<sequence length="128" mass="14080">MVDVGINIDALQSGLKAVRALRSTVLEVFKFLGDGATAAYGDEEREKFINEVQATLANVKVRMRQLNVEGEKMSANVVAGDSIIAEIEKLITEENLNLEQIYNSDETGLYWKALPEKTLALVHETSAP</sequence>
<name>A0A4Y2L8Z5_ARAVE</name>
<evidence type="ECO:0000313" key="2">
    <source>
        <dbReference type="Proteomes" id="UP000499080"/>
    </source>
</evidence>
<comment type="caution">
    <text evidence="1">The sequence shown here is derived from an EMBL/GenBank/DDBJ whole genome shotgun (WGS) entry which is preliminary data.</text>
</comment>
<dbReference type="EMBL" id="BGPR01005447">
    <property type="protein sequence ID" value="GBN10277.1"/>
    <property type="molecule type" value="Genomic_DNA"/>
</dbReference>
<evidence type="ECO:0000313" key="1">
    <source>
        <dbReference type="EMBL" id="GBN10277.1"/>
    </source>
</evidence>
<dbReference type="OrthoDB" id="1868004at2759"/>
<gene>
    <name evidence="1" type="ORF">AVEN_98095_1</name>
</gene>
<proteinExistence type="predicted"/>
<dbReference type="AlphaFoldDB" id="A0A4Y2L8Z5"/>
<keyword evidence="2" id="KW-1185">Reference proteome</keyword>
<organism evidence="1 2">
    <name type="scientific">Araneus ventricosus</name>
    <name type="common">Orbweaver spider</name>
    <name type="synonym">Epeira ventricosa</name>
    <dbReference type="NCBI Taxonomy" id="182803"/>
    <lineage>
        <taxon>Eukaryota</taxon>
        <taxon>Metazoa</taxon>
        <taxon>Ecdysozoa</taxon>
        <taxon>Arthropoda</taxon>
        <taxon>Chelicerata</taxon>
        <taxon>Arachnida</taxon>
        <taxon>Araneae</taxon>
        <taxon>Araneomorphae</taxon>
        <taxon>Entelegynae</taxon>
        <taxon>Araneoidea</taxon>
        <taxon>Araneidae</taxon>
        <taxon>Araneus</taxon>
    </lineage>
</organism>
<dbReference type="Proteomes" id="UP000499080">
    <property type="component" value="Unassembled WGS sequence"/>
</dbReference>
<reference evidence="1 2" key="1">
    <citation type="journal article" date="2019" name="Sci. Rep.">
        <title>Orb-weaving spider Araneus ventricosus genome elucidates the spidroin gene catalogue.</title>
        <authorList>
            <person name="Kono N."/>
            <person name="Nakamura H."/>
            <person name="Ohtoshi R."/>
            <person name="Moran D.A.P."/>
            <person name="Shinohara A."/>
            <person name="Yoshida Y."/>
            <person name="Fujiwara M."/>
            <person name="Mori M."/>
            <person name="Tomita M."/>
            <person name="Arakawa K."/>
        </authorList>
    </citation>
    <scope>NUCLEOTIDE SEQUENCE [LARGE SCALE GENOMIC DNA]</scope>
</reference>
<protein>
    <submittedName>
        <fullName evidence="1">Uncharacterized protein</fullName>
    </submittedName>
</protein>
<accession>A0A4Y2L8Z5</accession>